<dbReference type="InterPro" id="IPR038726">
    <property type="entry name" value="PDDEXK_AddAB-type"/>
</dbReference>
<keyword evidence="10" id="KW-0413">Isomerase</keyword>
<evidence type="ECO:0000256" key="11">
    <source>
        <dbReference type="ARBA" id="ARBA00034617"/>
    </source>
</evidence>
<sequence>MSGAIDAVLEPVLPANADATPGAGIGAAALALALELPPPTPEQIAVIEAPPGGQAIVVAGAGSGKTETMANRVVWLLANGHAAVPEVLGLTFTRKAAGELAVRIRERVEQLVQAGIADVSIDIFEAASVSTYNSFASAIYRENAMLIGREPDAVVLGEASAWQLARQVVSDTADPRLVEIDKRLDAVTGGVLTLSRALAENVVDVRDVQAMVRDFTGMADLPIGGTGRKKTPHASFTGALEAVGSLPPLLELAERFQAEKRRRGYVEFSDQVALALEVCERNPAVTAGYRERYKAVLLDEYQDTSVVQTRLLAALFGGHGVMAVGDPDQSIYGWRGASAANLARFSRDFRGAGPQADGSAAPEAERFELSISWRNPRAVLAAANEIVRPFTEQTGEAGEAPPKSPLTAPSFASDGLLDVSFTETVEDEAAAVAEWFAQRLGPGAAKPDGSKRSAAMLCRSLGKITVFTEALRERGVPFHVLGLAGLLDQPVIVDLVSALRVLHDPSRGSELLRVLAGARWNIGPKDLHALGKLAGELAARDHSLAKLSDEVRARLRGSVAEDEGRSIVDALDFLVSARDGHGLVRGFSEVGLQRLKEAGDQLIALRRRAGLELLDLVTLVQQELLLDIEVAANGIRPLGAASLEAFDELVSGFLAASEHSTLGAFLGWLEEAEQRDRLAPRQEEPEPGTVQILTIHGSKGLEWDVVAVPRMVVDEMPGKPRSTLGWLAFAELPFEFKGDAAELPELAWRGVHDQTQFDESVTDFKEQNAAHYAAEQRRLAYVAVTRTKSDLLLSGSWWWSQKGARGPSVFLRELAVAGLIDPELLPGSPQEAENPRSENSVPPEWPLHPLGVRGAAVLQAASLTQGAIDSGAGAPIPERLRAEIDALLEERRRRMQGRAALALPTRIPASRFKDFIDDPSAVAEQLRRPMPQRPYRATRLGTLFHSWVEQRSNTVAGGDRVDAGLFELEGFDVDSFDADRFDSDGLAVGQGGAAGEGAGLDGADLDDTEAAQFARLRATFEASPWAGLAPEDVEVEIHLVLDAQVFICKLDAVYRTERGYQIVDWKTGKAPKNAADLALKQTQLALYRLAYSRWKGVPVEQIDAVFYFVADDTVIAPERLAGEEELLALWAGVTA</sequence>
<dbReference type="AlphaFoldDB" id="A0A1H1RV87"/>
<feature type="domain" description="UvrD-like helicase C-terminal" evidence="16">
    <location>
        <begin position="377"/>
        <end position="700"/>
    </location>
</feature>
<feature type="binding site" evidence="14">
    <location>
        <begin position="59"/>
        <end position="66"/>
    </location>
    <ligand>
        <name>ATP</name>
        <dbReference type="ChEBI" id="CHEBI:30616"/>
    </ligand>
</feature>
<name>A0A1H1RV87_9MICO</name>
<keyword evidence="18" id="KW-1185">Reference proteome</keyword>
<proteinExistence type="predicted"/>
<evidence type="ECO:0000256" key="1">
    <source>
        <dbReference type="ARBA" id="ARBA00022722"/>
    </source>
</evidence>
<dbReference type="GO" id="GO:0003677">
    <property type="term" value="F:DNA binding"/>
    <property type="evidence" value="ECO:0007669"/>
    <property type="project" value="UniProtKB-KW"/>
</dbReference>
<evidence type="ECO:0000256" key="14">
    <source>
        <dbReference type="PROSITE-ProRule" id="PRU00560"/>
    </source>
</evidence>
<evidence type="ECO:0000256" key="10">
    <source>
        <dbReference type="ARBA" id="ARBA00023235"/>
    </source>
</evidence>
<evidence type="ECO:0000313" key="18">
    <source>
        <dbReference type="Proteomes" id="UP000181956"/>
    </source>
</evidence>
<dbReference type="InterPro" id="IPR014016">
    <property type="entry name" value="UvrD-like_ATP-bd"/>
</dbReference>
<feature type="domain" description="UvrD-like helicase ATP-binding" evidence="15">
    <location>
        <begin position="38"/>
        <end position="376"/>
    </location>
</feature>
<dbReference type="Gene3D" id="3.90.320.10">
    <property type="match status" value="1"/>
</dbReference>
<keyword evidence="3" id="KW-0227">DNA damage</keyword>
<dbReference type="SUPFAM" id="SSF52540">
    <property type="entry name" value="P-loop containing nucleoside triphosphate hydrolases"/>
    <property type="match status" value="1"/>
</dbReference>
<accession>A0A1H1RV87</accession>
<dbReference type="GO" id="GO:0033202">
    <property type="term" value="C:DNA helicase complex"/>
    <property type="evidence" value="ECO:0007669"/>
    <property type="project" value="TreeGrafter"/>
</dbReference>
<keyword evidence="5 14" id="KW-0347">Helicase</keyword>
<dbReference type="GO" id="GO:0005524">
    <property type="term" value="F:ATP binding"/>
    <property type="evidence" value="ECO:0007669"/>
    <property type="project" value="UniProtKB-UniRule"/>
</dbReference>
<dbReference type="InterPro" id="IPR027417">
    <property type="entry name" value="P-loop_NTPase"/>
</dbReference>
<evidence type="ECO:0000256" key="13">
    <source>
        <dbReference type="ARBA" id="ARBA00048988"/>
    </source>
</evidence>
<reference evidence="18" key="1">
    <citation type="submission" date="2016-10" db="EMBL/GenBank/DDBJ databases">
        <authorList>
            <person name="Varghese N."/>
            <person name="Submissions S."/>
        </authorList>
    </citation>
    <scope>NUCLEOTIDE SEQUENCE [LARGE SCALE GENOMIC DNA]</scope>
    <source>
        <strain evidence="18">DSM 21772</strain>
    </source>
</reference>
<dbReference type="EMBL" id="LT629742">
    <property type="protein sequence ID" value="SDS39578.1"/>
    <property type="molecule type" value="Genomic_DNA"/>
</dbReference>
<dbReference type="STRING" id="412690.SAMN04489834_1403"/>
<evidence type="ECO:0000256" key="9">
    <source>
        <dbReference type="ARBA" id="ARBA00023204"/>
    </source>
</evidence>
<keyword evidence="9" id="KW-0234">DNA repair</keyword>
<evidence type="ECO:0000256" key="8">
    <source>
        <dbReference type="ARBA" id="ARBA00023125"/>
    </source>
</evidence>
<evidence type="ECO:0000256" key="3">
    <source>
        <dbReference type="ARBA" id="ARBA00022763"/>
    </source>
</evidence>
<evidence type="ECO:0000256" key="4">
    <source>
        <dbReference type="ARBA" id="ARBA00022801"/>
    </source>
</evidence>
<dbReference type="GO" id="GO:0004527">
    <property type="term" value="F:exonuclease activity"/>
    <property type="evidence" value="ECO:0007669"/>
    <property type="project" value="UniProtKB-KW"/>
</dbReference>
<comment type="catalytic activity">
    <reaction evidence="13">
        <text>ATP + H2O = ADP + phosphate + H(+)</text>
        <dbReference type="Rhea" id="RHEA:13065"/>
        <dbReference type="ChEBI" id="CHEBI:15377"/>
        <dbReference type="ChEBI" id="CHEBI:15378"/>
        <dbReference type="ChEBI" id="CHEBI:30616"/>
        <dbReference type="ChEBI" id="CHEBI:43474"/>
        <dbReference type="ChEBI" id="CHEBI:456216"/>
        <dbReference type="EC" id="5.6.2.4"/>
    </reaction>
</comment>
<dbReference type="CDD" id="cd17932">
    <property type="entry name" value="DEXQc_UvrD"/>
    <property type="match status" value="1"/>
</dbReference>
<dbReference type="PROSITE" id="PS51217">
    <property type="entry name" value="UVRD_HELICASE_CTER"/>
    <property type="match status" value="1"/>
</dbReference>
<evidence type="ECO:0000256" key="12">
    <source>
        <dbReference type="ARBA" id="ARBA00034808"/>
    </source>
</evidence>
<dbReference type="PANTHER" id="PTHR11070:SF55">
    <property type="entry name" value="DNA 3'-5' HELICASE"/>
    <property type="match status" value="1"/>
</dbReference>
<keyword evidence="1" id="KW-0540">Nuclease</keyword>
<keyword evidence="4 14" id="KW-0378">Hydrolase</keyword>
<dbReference type="PROSITE" id="PS51198">
    <property type="entry name" value="UVRD_HELICASE_ATP_BIND"/>
    <property type="match status" value="1"/>
</dbReference>
<evidence type="ECO:0000256" key="7">
    <source>
        <dbReference type="ARBA" id="ARBA00022840"/>
    </source>
</evidence>
<evidence type="ECO:0000256" key="5">
    <source>
        <dbReference type="ARBA" id="ARBA00022806"/>
    </source>
</evidence>
<dbReference type="InterPro" id="IPR000212">
    <property type="entry name" value="DNA_helicase_UvrD/REP"/>
</dbReference>
<organism evidence="17 18">
    <name type="scientific">Microterricola viridarii</name>
    <dbReference type="NCBI Taxonomy" id="412690"/>
    <lineage>
        <taxon>Bacteria</taxon>
        <taxon>Bacillati</taxon>
        <taxon>Actinomycetota</taxon>
        <taxon>Actinomycetes</taxon>
        <taxon>Micrococcales</taxon>
        <taxon>Microbacteriaceae</taxon>
        <taxon>Microterricola</taxon>
    </lineage>
</organism>
<keyword evidence="6" id="KW-0269">Exonuclease</keyword>
<evidence type="ECO:0000256" key="6">
    <source>
        <dbReference type="ARBA" id="ARBA00022839"/>
    </source>
</evidence>
<dbReference type="Proteomes" id="UP000181956">
    <property type="component" value="Chromosome I"/>
</dbReference>
<dbReference type="PANTHER" id="PTHR11070">
    <property type="entry name" value="UVRD / RECB / PCRA DNA HELICASE FAMILY MEMBER"/>
    <property type="match status" value="1"/>
</dbReference>
<protein>
    <recommendedName>
        <fullName evidence="12">DNA 3'-5' helicase</fullName>
        <ecNumber evidence="12">5.6.2.4</ecNumber>
    </recommendedName>
</protein>
<keyword evidence="2 14" id="KW-0547">Nucleotide-binding</keyword>
<evidence type="ECO:0000259" key="16">
    <source>
        <dbReference type="PROSITE" id="PS51217"/>
    </source>
</evidence>
<comment type="catalytic activity">
    <reaction evidence="11">
        <text>Couples ATP hydrolysis with the unwinding of duplex DNA by translocating in the 3'-5' direction.</text>
        <dbReference type="EC" id="5.6.2.4"/>
    </reaction>
</comment>
<dbReference type="GO" id="GO:0000725">
    <property type="term" value="P:recombinational repair"/>
    <property type="evidence" value="ECO:0007669"/>
    <property type="project" value="TreeGrafter"/>
</dbReference>
<evidence type="ECO:0000259" key="15">
    <source>
        <dbReference type="PROSITE" id="PS51198"/>
    </source>
</evidence>
<keyword evidence="8" id="KW-0238">DNA-binding</keyword>
<dbReference type="Gene3D" id="1.10.486.10">
    <property type="entry name" value="PCRA, domain 4"/>
    <property type="match status" value="1"/>
</dbReference>
<dbReference type="RefSeq" id="WP_083363405.1">
    <property type="nucleotide sequence ID" value="NZ_LT629742.1"/>
</dbReference>
<dbReference type="Pfam" id="PF13361">
    <property type="entry name" value="UvrD_C"/>
    <property type="match status" value="2"/>
</dbReference>
<dbReference type="EC" id="5.6.2.4" evidence="12"/>
<dbReference type="Gene3D" id="3.40.50.300">
    <property type="entry name" value="P-loop containing nucleotide triphosphate hydrolases"/>
    <property type="match status" value="3"/>
</dbReference>
<evidence type="ECO:0000313" key="17">
    <source>
        <dbReference type="EMBL" id="SDS39578.1"/>
    </source>
</evidence>
<dbReference type="OrthoDB" id="4812256at2"/>
<dbReference type="InterPro" id="IPR014017">
    <property type="entry name" value="DNA_helicase_UvrD-like_C"/>
</dbReference>
<dbReference type="InterPro" id="IPR011604">
    <property type="entry name" value="PDDEXK-like_dom_sf"/>
</dbReference>
<dbReference type="GO" id="GO:0005829">
    <property type="term" value="C:cytosol"/>
    <property type="evidence" value="ECO:0007669"/>
    <property type="project" value="TreeGrafter"/>
</dbReference>
<dbReference type="Pfam" id="PF12705">
    <property type="entry name" value="PDDEXK_1"/>
    <property type="match status" value="1"/>
</dbReference>
<dbReference type="GO" id="GO:0043138">
    <property type="term" value="F:3'-5' DNA helicase activity"/>
    <property type="evidence" value="ECO:0007669"/>
    <property type="project" value="UniProtKB-EC"/>
</dbReference>
<evidence type="ECO:0000256" key="2">
    <source>
        <dbReference type="ARBA" id="ARBA00022741"/>
    </source>
</evidence>
<keyword evidence="7 14" id="KW-0067">ATP-binding</keyword>
<dbReference type="Pfam" id="PF00580">
    <property type="entry name" value="UvrD-helicase"/>
    <property type="match status" value="1"/>
</dbReference>
<gene>
    <name evidence="17" type="ORF">SAMN04489834_1403</name>
</gene>